<feature type="compositionally biased region" description="Basic residues" evidence="3">
    <location>
        <begin position="895"/>
        <end position="904"/>
    </location>
</feature>
<gene>
    <name evidence="6" type="ORF">KUF71_025720</name>
</gene>
<reference evidence="6" key="2">
    <citation type="journal article" date="2023" name="BMC Genomics">
        <title>Pest status, molecular evolution, and epigenetic factors derived from the genome assembly of Frankliniella fusca, a thysanopteran phytovirus vector.</title>
        <authorList>
            <person name="Catto M.A."/>
            <person name="Labadie P.E."/>
            <person name="Jacobson A.L."/>
            <person name="Kennedy G.G."/>
            <person name="Srinivasan R."/>
            <person name="Hunt B.G."/>
        </authorList>
    </citation>
    <scope>NUCLEOTIDE SEQUENCE</scope>
    <source>
        <strain evidence="6">PL_HMW_Pooled</strain>
    </source>
</reference>
<dbReference type="InterPro" id="IPR036055">
    <property type="entry name" value="LDL_receptor-like_sf"/>
</dbReference>
<keyword evidence="4" id="KW-0472">Membrane</keyword>
<dbReference type="GO" id="GO:0005886">
    <property type="term" value="C:plasma membrane"/>
    <property type="evidence" value="ECO:0007669"/>
    <property type="project" value="TreeGrafter"/>
</dbReference>
<comment type="caution">
    <text evidence="6">The sequence shown here is derived from an EMBL/GenBank/DDBJ whole genome shotgun (WGS) entry which is preliminary data.</text>
</comment>
<dbReference type="CDD" id="cd00112">
    <property type="entry name" value="LDLa"/>
    <property type="match status" value="1"/>
</dbReference>
<dbReference type="CDD" id="cd00041">
    <property type="entry name" value="CUB"/>
    <property type="match status" value="1"/>
</dbReference>
<dbReference type="SUPFAM" id="SSF49854">
    <property type="entry name" value="Spermadhesin, CUB domain"/>
    <property type="match status" value="2"/>
</dbReference>
<dbReference type="Gene3D" id="4.10.400.10">
    <property type="entry name" value="Low-density Lipoprotein Receptor"/>
    <property type="match status" value="1"/>
</dbReference>
<dbReference type="AlphaFoldDB" id="A0AAE1H892"/>
<feature type="compositionally biased region" description="Polar residues" evidence="3">
    <location>
        <begin position="750"/>
        <end position="767"/>
    </location>
</feature>
<reference evidence="6" key="1">
    <citation type="submission" date="2021-07" db="EMBL/GenBank/DDBJ databases">
        <authorList>
            <person name="Catto M.A."/>
            <person name="Jacobson A."/>
            <person name="Kennedy G."/>
            <person name="Labadie P."/>
            <person name="Hunt B.G."/>
            <person name="Srinivasan R."/>
        </authorList>
    </citation>
    <scope>NUCLEOTIDE SEQUENCE</scope>
    <source>
        <strain evidence="6">PL_HMW_Pooled</strain>
        <tissue evidence="6">Head</tissue>
    </source>
</reference>
<name>A0AAE1H892_9NEOP</name>
<keyword evidence="7" id="KW-1185">Reference proteome</keyword>
<feature type="region of interest" description="Disordered" evidence="3">
    <location>
        <begin position="560"/>
        <end position="640"/>
    </location>
</feature>
<evidence type="ECO:0000256" key="2">
    <source>
        <dbReference type="PROSITE-ProRule" id="PRU00124"/>
    </source>
</evidence>
<organism evidence="6 7">
    <name type="scientific">Frankliniella fusca</name>
    <dbReference type="NCBI Taxonomy" id="407009"/>
    <lineage>
        <taxon>Eukaryota</taxon>
        <taxon>Metazoa</taxon>
        <taxon>Ecdysozoa</taxon>
        <taxon>Arthropoda</taxon>
        <taxon>Hexapoda</taxon>
        <taxon>Insecta</taxon>
        <taxon>Pterygota</taxon>
        <taxon>Neoptera</taxon>
        <taxon>Paraneoptera</taxon>
        <taxon>Thysanoptera</taxon>
        <taxon>Terebrantia</taxon>
        <taxon>Thripoidea</taxon>
        <taxon>Thripidae</taxon>
        <taxon>Frankliniella</taxon>
    </lineage>
</organism>
<dbReference type="InterPro" id="IPR056707">
    <property type="entry name" value="DUF7805"/>
</dbReference>
<dbReference type="PROSITE" id="PS50068">
    <property type="entry name" value="LDLRA_2"/>
    <property type="match status" value="1"/>
</dbReference>
<dbReference type="PROSITE" id="PS01180">
    <property type="entry name" value="CUB"/>
    <property type="match status" value="1"/>
</dbReference>
<feature type="transmembrane region" description="Helical" evidence="4">
    <location>
        <begin position="813"/>
        <end position="835"/>
    </location>
</feature>
<feature type="region of interest" description="Disordered" evidence="3">
    <location>
        <begin position="738"/>
        <end position="768"/>
    </location>
</feature>
<dbReference type="Pfam" id="PF25090">
    <property type="entry name" value="DUF7805"/>
    <property type="match status" value="1"/>
</dbReference>
<evidence type="ECO:0000256" key="3">
    <source>
        <dbReference type="SAM" id="MobiDB-lite"/>
    </source>
</evidence>
<protein>
    <submittedName>
        <fullName evidence="6">Cubilin</fullName>
    </submittedName>
</protein>
<dbReference type="SMART" id="SM00042">
    <property type="entry name" value="CUB"/>
    <property type="match status" value="1"/>
</dbReference>
<feature type="non-terminal residue" evidence="6">
    <location>
        <position position="1"/>
    </location>
</feature>
<proteinExistence type="predicted"/>
<dbReference type="EMBL" id="JAHWGI010000552">
    <property type="protein sequence ID" value="KAK3916617.1"/>
    <property type="molecule type" value="Genomic_DNA"/>
</dbReference>
<keyword evidence="4" id="KW-0812">Transmembrane</keyword>
<dbReference type="PANTHER" id="PTHR47537:SF3">
    <property type="entry name" value="CUB DOMAIN-CONTAINING PROTEIN"/>
    <property type="match status" value="1"/>
</dbReference>
<dbReference type="Pfam" id="PF00431">
    <property type="entry name" value="CUB"/>
    <property type="match status" value="1"/>
</dbReference>
<sequence length="943" mass="103598">VWKRGEVNVKCRVSSCSNGVVSSPQGIGYNFDFKLAYKFLRRSSARLRYGNSSAATWRGDLVPDTYCDRVLERCDVRPCRVQSPNYPGVYPRNASCRYLVQQRSVPPDKHALIAVRQRYAHKVHIKDQVLKYDREQRVLKVWDQCNVVQDYLTVYDGGAADAPVLVRMCGGDAVPEIVSSGPRMLLEFHTSPFDSPFHPAPLSYLPGFELEVQVLYVDARSATYVKDPHHCEFLITSFESTWGMLENPRHSLPPNTTCRYHFQGKKRETVWLSFVKYHAAATDPTAYDTVQCNARMRVWDGRHGVAGSAIMHKSNASLLGEFCRDAVPRLCAHALLSNTTRTTRPCSPAESYVSTGQELTLEQFLRQGSALYPLVFALRYEFVDTALEGAHDKLSSNPCDRVFRSSSSAPSQGHFQAPRSVFFYGRGGAQNLSCVFRFEAGPGERVKLTLTKGRFGSRPCGQRQDARTGRWDCEALPAPRTSSAPGAAHAHAELWVSEYPWAGVPVARDCFCSRIASPVVIATLTSAVVEVNFTVLRMNITQDYNDFHFEGEYEFIGLTENSVESGGPPGCAGARASDRRMTKKSGEVTLRRPTPPTPPGATEPGGGAGAAGGGSQTSRVTPTPPPPPPPEDPDELTCVHPPYLIEPEDLGHYIYLKVRGKEMPRMSGDCRTKNRVIVRPGLEPRKVWVFCPAEPNSNEVSELFSEGWEPRANSSPLAMLSPLARALIVELVQREDSARAPGPAPHVSWMQVSRSNRPAAASSTTPPQDCPSRCPELNACIPESLWCDGYAHCPSGFDEDESNCAFQLGVPTLYLVTGACALGALLVLASVTLCVRVCRARRKERHQEANNKLAASAMGGPLVYGPPANNHHHLHVNHLHANGDVKTATLTKRFHHGHHHHHGLQGHGPPGPPGPPHAHGMQGYPGPPGPPEDFYFDGKDSLC</sequence>
<dbReference type="FunFam" id="2.60.120.290:FF:000065">
    <property type="entry name" value="Uncharacterized protein, isoform E"/>
    <property type="match status" value="1"/>
</dbReference>
<feature type="domain" description="CUB" evidence="5">
    <location>
        <begin position="67"/>
        <end position="215"/>
    </location>
</feature>
<dbReference type="InterPro" id="IPR000859">
    <property type="entry name" value="CUB_dom"/>
</dbReference>
<dbReference type="Proteomes" id="UP001219518">
    <property type="component" value="Unassembled WGS sequence"/>
</dbReference>
<keyword evidence="1" id="KW-1015">Disulfide bond</keyword>
<dbReference type="PANTHER" id="PTHR47537">
    <property type="entry name" value="CUBILIN"/>
    <property type="match status" value="1"/>
</dbReference>
<dbReference type="SMART" id="SM00192">
    <property type="entry name" value="LDLa"/>
    <property type="match status" value="1"/>
</dbReference>
<dbReference type="InterPro" id="IPR053207">
    <property type="entry name" value="Non-NMDA_GluR_Accessory"/>
</dbReference>
<evidence type="ECO:0000259" key="5">
    <source>
        <dbReference type="PROSITE" id="PS01180"/>
    </source>
</evidence>
<evidence type="ECO:0000256" key="4">
    <source>
        <dbReference type="SAM" id="Phobius"/>
    </source>
</evidence>
<accession>A0AAE1H892</accession>
<comment type="caution">
    <text evidence="2">Lacks conserved residue(s) required for the propagation of feature annotation.</text>
</comment>
<dbReference type="InterPro" id="IPR035914">
    <property type="entry name" value="Sperma_CUB_dom_sf"/>
</dbReference>
<dbReference type="InterPro" id="IPR002172">
    <property type="entry name" value="LDrepeatLR_classA_rpt"/>
</dbReference>
<feature type="compositionally biased region" description="Gly residues" evidence="3">
    <location>
        <begin position="603"/>
        <end position="615"/>
    </location>
</feature>
<feature type="region of interest" description="Disordered" evidence="3">
    <location>
        <begin position="895"/>
        <end position="943"/>
    </location>
</feature>
<keyword evidence="4" id="KW-1133">Transmembrane helix</keyword>
<evidence type="ECO:0000256" key="1">
    <source>
        <dbReference type="ARBA" id="ARBA00023157"/>
    </source>
</evidence>
<evidence type="ECO:0000313" key="6">
    <source>
        <dbReference type="EMBL" id="KAK3916617.1"/>
    </source>
</evidence>
<dbReference type="Gene3D" id="2.60.120.290">
    <property type="entry name" value="Spermadhesin, CUB domain"/>
    <property type="match status" value="2"/>
</dbReference>
<evidence type="ECO:0000313" key="7">
    <source>
        <dbReference type="Proteomes" id="UP001219518"/>
    </source>
</evidence>
<feature type="compositionally biased region" description="Basic and acidic residues" evidence="3">
    <location>
        <begin position="576"/>
        <end position="590"/>
    </location>
</feature>